<evidence type="ECO:0000256" key="1">
    <source>
        <dbReference type="ARBA" id="ARBA00007337"/>
    </source>
</evidence>
<dbReference type="InterPro" id="IPR029064">
    <property type="entry name" value="Ribosomal_eL30-like_sf"/>
</dbReference>
<reference evidence="7" key="1">
    <citation type="submission" date="2020-12" db="EMBL/GenBank/DDBJ databases">
        <authorList>
            <consortium name="Molecular Ecology Group"/>
        </authorList>
    </citation>
    <scope>NUCLEOTIDE SEQUENCE</scope>
    <source>
        <strain evidence="7">TBG_1078</strain>
    </source>
</reference>
<dbReference type="Pfam" id="PF01248">
    <property type="entry name" value="Ribosomal_L7Ae"/>
    <property type="match status" value="1"/>
</dbReference>
<comment type="subunit">
    <text evidence="3">Component of the large ribosomal subunit. Interacts with CRY1. Interacts with DICER1, AGO2, TARBP2, MOV10 and EIF6; they form a large RNA-induced silencing complex (RISC).</text>
</comment>
<evidence type="ECO:0000313" key="8">
    <source>
        <dbReference type="Proteomes" id="UP000645828"/>
    </source>
</evidence>
<keyword evidence="2 4" id="KW-0687">Ribonucleoprotein</keyword>
<dbReference type="AlphaFoldDB" id="A0A811YQG1"/>
<feature type="domain" description="Ribosomal protein eL8/eL30/eS12/Gadd45" evidence="6">
    <location>
        <begin position="109"/>
        <end position="140"/>
    </location>
</feature>
<name>A0A811YQG1_NYCPR</name>
<gene>
    <name evidence="7" type="ORF">NYPRO_LOCUS11762</name>
</gene>
<evidence type="ECO:0000256" key="5">
    <source>
        <dbReference type="SAM" id="MobiDB-lite"/>
    </source>
</evidence>
<dbReference type="Proteomes" id="UP000645828">
    <property type="component" value="Unassembled WGS sequence"/>
</dbReference>
<dbReference type="Gene3D" id="3.30.1330.30">
    <property type="match status" value="2"/>
</dbReference>
<evidence type="ECO:0000256" key="2">
    <source>
        <dbReference type="ARBA" id="ARBA00023274"/>
    </source>
</evidence>
<organism evidence="7 8">
    <name type="scientific">Nyctereutes procyonoides</name>
    <name type="common">Raccoon dog</name>
    <name type="synonym">Canis procyonoides</name>
    <dbReference type="NCBI Taxonomy" id="34880"/>
    <lineage>
        <taxon>Eukaryota</taxon>
        <taxon>Metazoa</taxon>
        <taxon>Chordata</taxon>
        <taxon>Craniata</taxon>
        <taxon>Vertebrata</taxon>
        <taxon>Euteleostomi</taxon>
        <taxon>Mammalia</taxon>
        <taxon>Eutheria</taxon>
        <taxon>Laurasiatheria</taxon>
        <taxon>Carnivora</taxon>
        <taxon>Caniformia</taxon>
        <taxon>Canidae</taxon>
        <taxon>Nyctereutes</taxon>
    </lineage>
</organism>
<feature type="compositionally biased region" description="Basic and acidic residues" evidence="5">
    <location>
        <begin position="1"/>
        <end position="15"/>
    </location>
</feature>
<dbReference type="SUPFAM" id="SSF55315">
    <property type="entry name" value="L30e-like"/>
    <property type="match status" value="1"/>
</dbReference>
<dbReference type="InterPro" id="IPR004038">
    <property type="entry name" value="Ribosomal_eL8/eL30/eS12/Gad45"/>
</dbReference>
<evidence type="ECO:0000313" key="7">
    <source>
        <dbReference type="EMBL" id="CAD7678964.1"/>
    </source>
</evidence>
<dbReference type="PRINTS" id="PR00881">
    <property type="entry name" value="L7ARS6FAMILY"/>
</dbReference>
<comment type="function">
    <text evidence="4">Component of the ribosome.</text>
</comment>
<feature type="region of interest" description="Disordered" evidence="5">
    <location>
        <begin position="1"/>
        <end position="21"/>
    </location>
</feature>
<proteinExistence type="inferred from homology"/>
<dbReference type="PRINTS" id="PR00882">
    <property type="entry name" value="RIBOSOMALL7A"/>
</dbReference>
<comment type="caution">
    <text evidence="7">The sequence shown here is derived from an EMBL/GenBank/DDBJ whole genome shotgun (WGS) entry which is preliminary data.</text>
</comment>
<sequence length="215" mass="24473">MEKKKNSKIRNESRDSTTTSTEIKRIIRQHIRSLRKQRSINMLFFYKCLKMPPTINQFTWALDHQTATQLLNLAHKYKPETKQEKERLLTWGEKKVVSQGSIPTKRLPVLQAGLNTVTILVENKKAQLVVIAHDVDPTELLSSCLPCVRASGPWEDQHHCPAFTQINSEDTGSLAKLKYDEICCHWRGNILGPNSVICIAKTEKTKAKELATKLG</sequence>
<dbReference type="InterPro" id="IPR018492">
    <property type="entry name" value="Ribosomal_eL8/Nhp2"/>
</dbReference>
<evidence type="ECO:0000259" key="6">
    <source>
        <dbReference type="Pfam" id="PF01248"/>
    </source>
</evidence>
<dbReference type="EMBL" id="CAJHUB010000681">
    <property type="protein sequence ID" value="CAD7678964.1"/>
    <property type="molecule type" value="Genomic_DNA"/>
</dbReference>
<comment type="similarity">
    <text evidence="1 4">Belongs to the eukaryotic ribosomal protein eL8 family.</text>
</comment>
<accession>A0A811YQG1</accession>
<dbReference type="GO" id="GO:0003723">
    <property type="term" value="F:RNA binding"/>
    <property type="evidence" value="ECO:0007669"/>
    <property type="project" value="UniProtKB-UniRule"/>
</dbReference>
<keyword evidence="4" id="KW-0689">Ribosomal protein</keyword>
<dbReference type="InterPro" id="IPR001921">
    <property type="entry name" value="Ribosomal_eL8_euk"/>
</dbReference>
<protein>
    <recommendedName>
        <fullName evidence="4">60S ribosomal protein L7a</fullName>
    </recommendedName>
</protein>
<evidence type="ECO:0000256" key="3">
    <source>
        <dbReference type="ARBA" id="ARBA00046616"/>
    </source>
</evidence>
<dbReference type="GO" id="GO:0022625">
    <property type="term" value="C:cytosolic large ribosomal subunit"/>
    <property type="evidence" value="ECO:0007669"/>
    <property type="project" value="UniProtKB-UniRule"/>
</dbReference>
<keyword evidence="8" id="KW-1185">Reference proteome</keyword>
<evidence type="ECO:0000256" key="4">
    <source>
        <dbReference type="RuleBase" id="RU367042"/>
    </source>
</evidence>